<evidence type="ECO:0000256" key="1">
    <source>
        <dbReference type="ARBA" id="ARBA00004141"/>
    </source>
</evidence>
<evidence type="ECO:0000313" key="7">
    <source>
        <dbReference type="WBParaSite" id="TREG1_23320.1"/>
    </source>
</evidence>
<feature type="transmembrane region" description="Helical" evidence="5">
    <location>
        <begin position="209"/>
        <end position="231"/>
    </location>
</feature>
<keyword evidence="2 5" id="KW-0812">Transmembrane</keyword>
<feature type="transmembrane region" description="Helical" evidence="5">
    <location>
        <begin position="268"/>
        <end position="296"/>
    </location>
</feature>
<organism evidence="6 7">
    <name type="scientific">Trichobilharzia regenti</name>
    <name type="common">Nasal bird schistosome</name>
    <dbReference type="NCBI Taxonomy" id="157069"/>
    <lineage>
        <taxon>Eukaryota</taxon>
        <taxon>Metazoa</taxon>
        <taxon>Spiralia</taxon>
        <taxon>Lophotrochozoa</taxon>
        <taxon>Platyhelminthes</taxon>
        <taxon>Trematoda</taxon>
        <taxon>Digenea</taxon>
        <taxon>Strigeidida</taxon>
        <taxon>Schistosomatoidea</taxon>
        <taxon>Schistosomatidae</taxon>
        <taxon>Trichobilharzia</taxon>
    </lineage>
</organism>
<reference evidence="6" key="1">
    <citation type="submission" date="2022-06" db="EMBL/GenBank/DDBJ databases">
        <authorList>
            <person name="Berger JAMES D."/>
            <person name="Berger JAMES D."/>
        </authorList>
    </citation>
    <scope>NUCLEOTIDE SEQUENCE [LARGE SCALE GENOMIC DNA]</scope>
</reference>
<evidence type="ECO:0008006" key="8">
    <source>
        <dbReference type="Google" id="ProtNLM"/>
    </source>
</evidence>
<feature type="transmembrane region" description="Helical" evidence="5">
    <location>
        <begin position="340"/>
        <end position="360"/>
    </location>
</feature>
<proteinExistence type="predicted"/>
<dbReference type="PANTHER" id="PTHR23507">
    <property type="entry name" value="ZGC:174356"/>
    <property type="match status" value="1"/>
</dbReference>
<feature type="transmembrane region" description="Helical" evidence="5">
    <location>
        <begin position="12"/>
        <end position="33"/>
    </location>
</feature>
<comment type="subcellular location">
    <subcellularLocation>
        <location evidence="1">Membrane</location>
        <topology evidence="1">Multi-pass membrane protein</topology>
    </subcellularLocation>
</comment>
<feature type="transmembrane region" description="Helical" evidence="5">
    <location>
        <begin position="54"/>
        <end position="82"/>
    </location>
</feature>
<dbReference type="SUPFAM" id="SSF103473">
    <property type="entry name" value="MFS general substrate transporter"/>
    <property type="match status" value="1"/>
</dbReference>
<dbReference type="GO" id="GO:0016020">
    <property type="term" value="C:membrane"/>
    <property type="evidence" value="ECO:0007669"/>
    <property type="project" value="UniProtKB-SubCell"/>
</dbReference>
<sequence length="404" mass="44801">MADNSLWSIRSILWRGLLTINAQISAAIMDASLHKGKQKRGNKDKRTNISHTDALWTHFAIFDGLANLSMSAGNLVAGSLIYQYGFEISIAACAFIFVPSLISITFLPETHKRNSNKTKQCESHSQKVALNTPERSICEDHCLDNANAQSDNQQSKRTAEKLQICKHLDPVLIMLSVIIFLTSLGAISDVQYLFVYLMGAPFLWDAQKISIYVGVVDVVGSFLSVILAYFLMKFEGKRKTVIEVKAYETEDVERLENITNQSNSHHKLVALVIALSITLILLICNRFLVGIAYMFSVQTANLLVYIAILPRLMKSFIVPVLRTMFILCTASSKHGMVQSVCGFIVRIGLLTSLSGLPALYAATVTAFPGAVFIVVCVLLAVALVINVFLPVCIKRRYRSDNRMN</sequence>
<dbReference type="PANTHER" id="PTHR23507:SF1">
    <property type="entry name" value="FI18259P1-RELATED"/>
    <property type="match status" value="1"/>
</dbReference>
<keyword evidence="3 5" id="KW-1133">Transmembrane helix</keyword>
<keyword evidence="4 5" id="KW-0472">Membrane</keyword>
<accession>A0AA85JJK7</accession>
<evidence type="ECO:0000256" key="5">
    <source>
        <dbReference type="SAM" id="Phobius"/>
    </source>
</evidence>
<dbReference type="GO" id="GO:0022857">
    <property type="term" value="F:transmembrane transporter activity"/>
    <property type="evidence" value="ECO:0007669"/>
    <property type="project" value="TreeGrafter"/>
</dbReference>
<protein>
    <recommendedName>
        <fullName evidence="8">MFS domain-containing protein</fullName>
    </recommendedName>
</protein>
<feature type="transmembrane region" description="Helical" evidence="5">
    <location>
        <begin position="88"/>
        <end position="107"/>
    </location>
</feature>
<dbReference type="AlphaFoldDB" id="A0AA85JJK7"/>
<evidence type="ECO:0000256" key="2">
    <source>
        <dbReference type="ARBA" id="ARBA00022692"/>
    </source>
</evidence>
<evidence type="ECO:0000256" key="3">
    <source>
        <dbReference type="ARBA" id="ARBA00022989"/>
    </source>
</evidence>
<name>A0AA85JJK7_TRIRE</name>
<feature type="transmembrane region" description="Helical" evidence="5">
    <location>
        <begin position="302"/>
        <end position="328"/>
    </location>
</feature>
<dbReference type="InterPro" id="IPR036259">
    <property type="entry name" value="MFS_trans_sf"/>
</dbReference>
<dbReference type="Gene3D" id="1.20.1250.20">
    <property type="entry name" value="MFS general substrate transporter like domains"/>
    <property type="match status" value="1"/>
</dbReference>
<evidence type="ECO:0000256" key="4">
    <source>
        <dbReference type="ARBA" id="ARBA00023136"/>
    </source>
</evidence>
<keyword evidence="6" id="KW-1185">Reference proteome</keyword>
<evidence type="ECO:0000313" key="6">
    <source>
        <dbReference type="Proteomes" id="UP000050795"/>
    </source>
</evidence>
<reference evidence="7" key="2">
    <citation type="submission" date="2023-11" db="UniProtKB">
        <authorList>
            <consortium name="WormBaseParasite"/>
        </authorList>
    </citation>
    <scope>IDENTIFICATION</scope>
</reference>
<feature type="transmembrane region" description="Helical" evidence="5">
    <location>
        <begin position="171"/>
        <end position="197"/>
    </location>
</feature>
<feature type="transmembrane region" description="Helical" evidence="5">
    <location>
        <begin position="366"/>
        <end position="393"/>
    </location>
</feature>
<dbReference type="WBParaSite" id="TREG1_23320.1">
    <property type="protein sequence ID" value="TREG1_23320.1"/>
    <property type="gene ID" value="TREG1_23320"/>
</dbReference>
<dbReference type="Proteomes" id="UP000050795">
    <property type="component" value="Unassembled WGS sequence"/>
</dbReference>